<evidence type="ECO:0000313" key="1">
    <source>
        <dbReference type="EMBL" id="OGZ00014.1"/>
    </source>
</evidence>
<gene>
    <name evidence="1" type="ORF">A2945_00670</name>
</gene>
<comment type="caution">
    <text evidence="1">The sequence shown here is derived from an EMBL/GenBank/DDBJ whole genome shotgun (WGS) entry which is preliminary data.</text>
</comment>
<evidence type="ECO:0000313" key="2">
    <source>
        <dbReference type="Proteomes" id="UP000178880"/>
    </source>
</evidence>
<organism evidence="1 2">
    <name type="scientific">Candidatus Liptonbacteria bacterium RIFCSPLOWO2_01_FULL_52_25</name>
    <dbReference type="NCBI Taxonomy" id="1798650"/>
    <lineage>
        <taxon>Bacteria</taxon>
        <taxon>Candidatus Liptoniibacteriota</taxon>
    </lineage>
</organism>
<dbReference type="STRING" id="1798650.A2945_00670"/>
<reference evidence="1 2" key="1">
    <citation type="journal article" date="2016" name="Nat. Commun.">
        <title>Thousands of microbial genomes shed light on interconnected biogeochemical processes in an aquifer system.</title>
        <authorList>
            <person name="Anantharaman K."/>
            <person name="Brown C.T."/>
            <person name="Hug L.A."/>
            <person name="Sharon I."/>
            <person name="Castelle C.J."/>
            <person name="Probst A.J."/>
            <person name="Thomas B.C."/>
            <person name="Singh A."/>
            <person name="Wilkins M.J."/>
            <person name="Karaoz U."/>
            <person name="Brodie E.L."/>
            <person name="Williams K.H."/>
            <person name="Hubbard S.S."/>
            <person name="Banfield J.F."/>
        </authorList>
    </citation>
    <scope>NUCLEOTIDE SEQUENCE [LARGE SCALE GENOMIC DNA]</scope>
</reference>
<sequence>MKNSKGFIALPLLIFAAAVAVGVAVYLGGYFDIVAKKATIESNKMGEVVVDETDASNGSISLTAGWETYRNEEYGFEMELPSRWETINCSVGDTPTVVECFATRNDSRDDRGSFVGGHVYITIFLSDAYEEEKKLPPETEFTPGTLSEKDEFLNGQKVKKYFYSVEASSRLTGGEREKITLVAERFSILENEKVYTVDGSAAKGSVAAANLDQILSTFKFMN</sequence>
<proteinExistence type="predicted"/>
<evidence type="ECO:0008006" key="3">
    <source>
        <dbReference type="Google" id="ProtNLM"/>
    </source>
</evidence>
<name>A0A1G2CF48_9BACT</name>
<protein>
    <recommendedName>
        <fullName evidence="3">PsbP C-terminal domain-containing protein</fullName>
    </recommendedName>
</protein>
<dbReference type="EMBL" id="MHLA01000010">
    <property type="protein sequence ID" value="OGZ00014.1"/>
    <property type="molecule type" value="Genomic_DNA"/>
</dbReference>
<dbReference type="AlphaFoldDB" id="A0A1G2CF48"/>
<accession>A0A1G2CF48</accession>
<dbReference type="Proteomes" id="UP000178880">
    <property type="component" value="Unassembled WGS sequence"/>
</dbReference>